<reference evidence="8" key="3">
    <citation type="submission" date="2010-09" db="EMBL/GenBank/DDBJ databases">
        <title>Annotation of Gaeumannomyces graminis var. tritici R3-111a-1.</title>
        <authorList>
            <consortium name="The Broad Institute Genome Sequencing Platform"/>
            <person name="Ma L.-J."/>
            <person name="Dead R."/>
            <person name="Young S.K."/>
            <person name="Zeng Q."/>
            <person name="Gargeya S."/>
            <person name="Fitzgerald M."/>
            <person name="Haas B."/>
            <person name="Abouelleil A."/>
            <person name="Alvarado L."/>
            <person name="Arachchi H.M."/>
            <person name="Berlin A."/>
            <person name="Brown A."/>
            <person name="Chapman S.B."/>
            <person name="Chen Z."/>
            <person name="Dunbar C."/>
            <person name="Freedman E."/>
            <person name="Gearin G."/>
            <person name="Gellesch M."/>
            <person name="Goldberg J."/>
            <person name="Griggs A."/>
            <person name="Gujja S."/>
            <person name="Heiman D."/>
            <person name="Howarth C."/>
            <person name="Larson L."/>
            <person name="Lui A."/>
            <person name="MacDonald P.J.P."/>
            <person name="Mehta T."/>
            <person name="Montmayeur A."/>
            <person name="Murphy C."/>
            <person name="Neiman D."/>
            <person name="Pearson M."/>
            <person name="Priest M."/>
            <person name="Roberts A."/>
            <person name="Saif S."/>
            <person name="Shea T."/>
            <person name="Shenoy N."/>
            <person name="Sisk P."/>
            <person name="Stolte C."/>
            <person name="Sykes S."/>
            <person name="Yandava C."/>
            <person name="Wortman J."/>
            <person name="Nusbaum C."/>
            <person name="Birren B."/>
        </authorList>
    </citation>
    <scope>NUCLEOTIDE SEQUENCE</scope>
    <source>
        <strain evidence="8">R3-111a-1</strain>
    </source>
</reference>
<feature type="compositionally biased region" description="Acidic residues" evidence="7">
    <location>
        <begin position="46"/>
        <end position="62"/>
    </location>
</feature>
<name>J3NPW7_GAET3</name>
<evidence type="ECO:0000313" key="9">
    <source>
        <dbReference type="EnsemblFungi" id="EJT78222"/>
    </source>
</evidence>
<dbReference type="RefSeq" id="XP_009219367.1">
    <property type="nucleotide sequence ID" value="XM_009221103.1"/>
</dbReference>
<dbReference type="CDD" id="cd12263">
    <property type="entry name" value="RRM_ABT1_like"/>
    <property type="match status" value="1"/>
</dbReference>
<evidence type="ECO:0000256" key="2">
    <source>
        <dbReference type="ARBA" id="ARBA00005819"/>
    </source>
</evidence>
<keyword evidence="10" id="KW-1185">Reference proteome</keyword>
<proteinExistence type="inferred from homology"/>
<organism evidence="8">
    <name type="scientific">Gaeumannomyces tritici (strain R3-111a-1)</name>
    <name type="common">Wheat and barley take-all root rot fungus</name>
    <name type="synonym">Gaeumannomyces graminis var. tritici</name>
    <dbReference type="NCBI Taxonomy" id="644352"/>
    <lineage>
        <taxon>Eukaryota</taxon>
        <taxon>Fungi</taxon>
        <taxon>Dikarya</taxon>
        <taxon>Ascomycota</taxon>
        <taxon>Pezizomycotina</taxon>
        <taxon>Sordariomycetes</taxon>
        <taxon>Sordariomycetidae</taxon>
        <taxon>Magnaporthales</taxon>
        <taxon>Magnaporthaceae</taxon>
        <taxon>Gaeumannomyces</taxon>
    </lineage>
</organism>
<dbReference type="EnsemblFungi" id="EJT78222">
    <property type="protein sequence ID" value="EJT78222"/>
    <property type="gene ID" value="GGTG_03324"/>
</dbReference>
<feature type="compositionally biased region" description="Basic and acidic residues" evidence="7">
    <location>
        <begin position="1"/>
        <end position="12"/>
    </location>
</feature>
<dbReference type="GO" id="GO:0000472">
    <property type="term" value="P:endonucleolytic cleavage to generate mature 5'-end of SSU-rRNA from (SSU-rRNA, 5.8S rRNA, LSU-rRNA)"/>
    <property type="evidence" value="ECO:0007669"/>
    <property type="project" value="TreeGrafter"/>
</dbReference>
<dbReference type="HOGENOM" id="CLU_054086_0_1_1"/>
<feature type="compositionally biased region" description="Polar residues" evidence="7">
    <location>
        <begin position="117"/>
        <end position="127"/>
    </location>
</feature>
<dbReference type="VEuPathDB" id="FungiDB:GGTG_03324"/>
<dbReference type="GO" id="GO:0000447">
    <property type="term" value="P:endonucleolytic cleavage in ITS1 to separate SSU-rRNA from 5.8S rRNA and LSU-rRNA from tricistronic rRNA transcript (SSU-rRNA, 5.8S rRNA, LSU-rRNA)"/>
    <property type="evidence" value="ECO:0007669"/>
    <property type="project" value="TreeGrafter"/>
</dbReference>
<dbReference type="GeneID" id="20343782"/>
<dbReference type="Proteomes" id="UP000006039">
    <property type="component" value="Unassembled WGS sequence"/>
</dbReference>
<dbReference type="GO" id="GO:0034462">
    <property type="term" value="P:small-subunit processome assembly"/>
    <property type="evidence" value="ECO:0007669"/>
    <property type="project" value="TreeGrafter"/>
</dbReference>
<sequence>MAPEQKRNHFLDANESDDDQSQGYNSEADEISKGRRSAKRRKLDSDNEDDGDLSGDDDDDGSGDQHVESPGAQLHSEALESALGDSGPHTAEGEGEDEDDGDEEARPVKKNPKSRPQLRQANANPTKKNLVVTEAQVKRSGVVYLPRIPPFMKPAKLRSLLEPYGRMNRIFLSPEDPAARSRRVRAGGNKKRSFTDGWVEFVHKADAKAVAATLNGQTIGGKKGSYYRDDVWTMLYLKGFKWHNLTEQIASENAERASRMRAEISKSTRENRDFVRNAERAKVLDGMQVKKAAKQQQKPQDGGRDASGAAAAPDAAKSAEPARTFRQVPVAEKKNLVDSAQRTLGKFF</sequence>
<dbReference type="SUPFAM" id="SSF54928">
    <property type="entry name" value="RNA-binding domain, RBD"/>
    <property type="match status" value="1"/>
</dbReference>
<protein>
    <recommendedName>
        <fullName evidence="6">18S rRNA factor 2</fullName>
    </recommendedName>
</protein>
<feature type="compositionally biased region" description="Acidic residues" evidence="7">
    <location>
        <begin position="93"/>
        <end position="103"/>
    </location>
</feature>
<evidence type="ECO:0000313" key="10">
    <source>
        <dbReference type="Proteomes" id="UP000006039"/>
    </source>
</evidence>
<evidence type="ECO:0000256" key="6">
    <source>
        <dbReference type="ARBA" id="ARBA00032634"/>
    </source>
</evidence>
<dbReference type="AlphaFoldDB" id="J3NPW7"/>
<evidence type="ECO:0000256" key="5">
    <source>
        <dbReference type="ARBA" id="ARBA00025024"/>
    </source>
</evidence>
<dbReference type="PANTHER" id="PTHR12311:SF7">
    <property type="entry name" value="ACTIVATOR OF BASAL TRANSCRIPTION 1"/>
    <property type="match status" value="1"/>
</dbReference>
<dbReference type="InterPro" id="IPR039119">
    <property type="entry name" value="ABT1/Esf2"/>
</dbReference>
<feature type="region of interest" description="Disordered" evidence="7">
    <location>
        <begin position="285"/>
        <end position="330"/>
    </location>
</feature>
<dbReference type="eggNOG" id="KOG3152">
    <property type="taxonomic scope" value="Eukaryota"/>
</dbReference>
<comment type="function">
    <text evidence="5">Involved in the small subunit (SSU) processome assembly and function, and in the 18S rRNA synthesis. Required for the early cleavages at sites A0, A1 and A2.</text>
</comment>
<comment type="subcellular location">
    <subcellularLocation>
        <location evidence="1">Nucleus</location>
        <location evidence="1">Nucleolus</location>
    </subcellularLocation>
</comment>
<accession>J3NPW7</accession>
<comment type="similarity">
    <text evidence="2">Belongs to the ESF2/ABP1 family.</text>
</comment>
<dbReference type="GO" id="GO:0005730">
    <property type="term" value="C:nucleolus"/>
    <property type="evidence" value="ECO:0007669"/>
    <property type="project" value="UniProtKB-SubCell"/>
</dbReference>
<evidence type="ECO:0000256" key="4">
    <source>
        <dbReference type="ARBA" id="ARBA00023242"/>
    </source>
</evidence>
<dbReference type="InterPro" id="IPR012677">
    <property type="entry name" value="Nucleotide-bd_a/b_plait_sf"/>
</dbReference>
<reference evidence="9" key="5">
    <citation type="submission" date="2018-04" db="UniProtKB">
        <authorList>
            <consortium name="EnsemblFungi"/>
        </authorList>
    </citation>
    <scope>IDENTIFICATION</scope>
    <source>
        <strain evidence="9">R3-111a-1</strain>
    </source>
</reference>
<dbReference type="PANTHER" id="PTHR12311">
    <property type="entry name" value="ACTIVATOR OF BASAL TRANSCRIPTION 1"/>
    <property type="match status" value="1"/>
</dbReference>
<feature type="compositionally biased region" description="Low complexity" evidence="7">
    <location>
        <begin position="306"/>
        <end position="322"/>
    </location>
</feature>
<reference evidence="8" key="2">
    <citation type="submission" date="2010-07" db="EMBL/GenBank/DDBJ databases">
        <authorList>
            <consortium name="The Broad Institute Genome Sequencing Platform"/>
            <consortium name="Broad Institute Genome Sequencing Center for Infectious Disease"/>
            <person name="Ma L.-J."/>
            <person name="Dead R."/>
            <person name="Young S."/>
            <person name="Zeng Q."/>
            <person name="Koehrsen M."/>
            <person name="Alvarado L."/>
            <person name="Berlin A."/>
            <person name="Chapman S.B."/>
            <person name="Chen Z."/>
            <person name="Freedman E."/>
            <person name="Gellesch M."/>
            <person name="Goldberg J."/>
            <person name="Griggs A."/>
            <person name="Gujja S."/>
            <person name="Heilman E.R."/>
            <person name="Heiman D."/>
            <person name="Hepburn T."/>
            <person name="Howarth C."/>
            <person name="Jen D."/>
            <person name="Larson L."/>
            <person name="Mehta T."/>
            <person name="Neiman D."/>
            <person name="Pearson M."/>
            <person name="Roberts A."/>
            <person name="Saif S."/>
            <person name="Shea T."/>
            <person name="Shenoy N."/>
            <person name="Sisk P."/>
            <person name="Stolte C."/>
            <person name="Sykes S."/>
            <person name="Walk T."/>
            <person name="White J."/>
            <person name="Yandava C."/>
            <person name="Haas B."/>
            <person name="Nusbaum C."/>
            <person name="Birren B."/>
        </authorList>
    </citation>
    <scope>NUCLEOTIDE SEQUENCE</scope>
    <source>
        <strain evidence="8">R3-111a-1</strain>
    </source>
</reference>
<dbReference type="EMBL" id="GL385396">
    <property type="protein sequence ID" value="EJT78222.1"/>
    <property type="molecule type" value="Genomic_DNA"/>
</dbReference>
<keyword evidence="4" id="KW-0539">Nucleus</keyword>
<dbReference type="GO" id="GO:0000480">
    <property type="term" value="P:endonucleolytic cleavage in 5'-ETS of tricistronic rRNA transcript (SSU-rRNA, 5.8S rRNA, LSU-rRNA)"/>
    <property type="evidence" value="ECO:0007669"/>
    <property type="project" value="TreeGrafter"/>
</dbReference>
<dbReference type="InterPro" id="IPR035979">
    <property type="entry name" value="RBD_domain_sf"/>
</dbReference>
<evidence type="ECO:0000256" key="7">
    <source>
        <dbReference type="SAM" id="MobiDB-lite"/>
    </source>
</evidence>
<dbReference type="Gene3D" id="3.30.70.330">
    <property type="match status" value="1"/>
</dbReference>
<keyword evidence="3" id="KW-0694">RNA-binding</keyword>
<dbReference type="STRING" id="644352.J3NPW7"/>
<evidence type="ECO:0000313" key="8">
    <source>
        <dbReference type="EMBL" id="EJT78222.1"/>
    </source>
</evidence>
<reference evidence="9" key="4">
    <citation type="journal article" date="2015" name="G3 (Bethesda)">
        <title>Genome sequences of three phytopathogenic species of the Magnaporthaceae family of fungi.</title>
        <authorList>
            <person name="Okagaki L.H."/>
            <person name="Nunes C.C."/>
            <person name="Sailsbery J."/>
            <person name="Clay B."/>
            <person name="Brown D."/>
            <person name="John T."/>
            <person name="Oh Y."/>
            <person name="Young N."/>
            <person name="Fitzgerald M."/>
            <person name="Haas B.J."/>
            <person name="Zeng Q."/>
            <person name="Young S."/>
            <person name="Adiconis X."/>
            <person name="Fan L."/>
            <person name="Levin J.Z."/>
            <person name="Mitchell T.K."/>
            <person name="Okubara P.A."/>
            <person name="Farman M.L."/>
            <person name="Kohn L.M."/>
            <person name="Birren B."/>
            <person name="Ma L.-J."/>
            <person name="Dean R.A."/>
        </authorList>
    </citation>
    <scope>NUCLEOTIDE SEQUENCE</scope>
    <source>
        <strain evidence="9">R3-111a-1</strain>
    </source>
</reference>
<dbReference type="InterPro" id="IPR034353">
    <property type="entry name" value="ABT1/ESF2_RRM"/>
</dbReference>
<evidence type="ECO:0000256" key="3">
    <source>
        <dbReference type="ARBA" id="ARBA00022884"/>
    </source>
</evidence>
<gene>
    <name evidence="9" type="primary">20343782</name>
    <name evidence="8" type="ORF">GGTG_03324</name>
</gene>
<dbReference type="GO" id="GO:0003723">
    <property type="term" value="F:RNA binding"/>
    <property type="evidence" value="ECO:0007669"/>
    <property type="project" value="UniProtKB-KW"/>
</dbReference>
<reference evidence="10" key="1">
    <citation type="submission" date="2010-07" db="EMBL/GenBank/DDBJ databases">
        <title>The genome sequence of Gaeumannomyces graminis var. tritici strain R3-111a-1.</title>
        <authorList>
            <consortium name="The Broad Institute Genome Sequencing Platform"/>
            <person name="Ma L.-J."/>
            <person name="Dead R."/>
            <person name="Young S."/>
            <person name="Zeng Q."/>
            <person name="Koehrsen M."/>
            <person name="Alvarado L."/>
            <person name="Berlin A."/>
            <person name="Chapman S.B."/>
            <person name="Chen Z."/>
            <person name="Freedman E."/>
            <person name="Gellesch M."/>
            <person name="Goldberg J."/>
            <person name="Griggs A."/>
            <person name="Gujja S."/>
            <person name="Heilman E.R."/>
            <person name="Heiman D."/>
            <person name="Hepburn T."/>
            <person name="Howarth C."/>
            <person name="Jen D."/>
            <person name="Larson L."/>
            <person name="Mehta T."/>
            <person name="Neiman D."/>
            <person name="Pearson M."/>
            <person name="Roberts A."/>
            <person name="Saif S."/>
            <person name="Shea T."/>
            <person name="Shenoy N."/>
            <person name="Sisk P."/>
            <person name="Stolte C."/>
            <person name="Sykes S."/>
            <person name="Walk T."/>
            <person name="White J."/>
            <person name="Yandava C."/>
            <person name="Haas B."/>
            <person name="Nusbaum C."/>
            <person name="Birren B."/>
        </authorList>
    </citation>
    <scope>NUCLEOTIDE SEQUENCE [LARGE SCALE GENOMIC DNA]</scope>
    <source>
        <strain evidence="10">R3-111a-1</strain>
    </source>
</reference>
<feature type="region of interest" description="Disordered" evidence="7">
    <location>
        <begin position="1"/>
        <end position="130"/>
    </location>
</feature>
<evidence type="ECO:0000256" key="1">
    <source>
        <dbReference type="ARBA" id="ARBA00004604"/>
    </source>
</evidence>
<dbReference type="OrthoDB" id="287393at2759"/>